<evidence type="ECO:0000256" key="1">
    <source>
        <dbReference type="ARBA" id="ARBA00022737"/>
    </source>
</evidence>
<keyword evidence="2 3" id="KW-0040">ANK repeat</keyword>
<dbReference type="SMART" id="SM00248">
    <property type="entry name" value="ANK"/>
    <property type="match status" value="2"/>
</dbReference>
<keyword evidence="1" id="KW-0677">Repeat</keyword>
<dbReference type="EMBL" id="MU856992">
    <property type="protein sequence ID" value="KAK4151980.1"/>
    <property type="molecule type" value="Genomic_DNA"/>
</dbReference>
<evidence type="ECO:0000256" key="3">
    <source>
        <dbReference type="PROSITE-ProRule" id="PRU00023"/>
    </source>
</evidence>
<dbReference type="Gene3D" id="1.25.40.20">
    <property type="entry name" value="Ankyrin repeat-containing domain"/>
    <property type="match status" value="2"/>
</dbReference>
<dbReference type="Pfam" id="PF00023">
    <property type="entry name" value="Ank"/>
    <property type="match status" value="1"/>
</dbReference>
<dbReference type="InterPro" id="IPR002110">
    <property type="entry name" value="Ankyrin_rpt"/>
</dbReference>
<dbReference type="PROSITE" id="PS50297">
    <property type="entry name" value="ANK_REP_REGION"/>
    <property type="match status" value="2"/>
</dbReference>
<name>A0AAN6VKC1_9PEZI</name>
<keyword evidence="6" id="KW-1185">Reference proteome</keyword>
<dbReference type="AlphaFoldDB" id="A0AAN6VKC1"/>
<feature type="repeat" description="ANK" evidence="3">
    <location>
        <begin position="13"/>
        <end position="45"/>
    </location>
</feature>
<evidence type="ECO:0000313" key="6">
    <source>
        <dbReference type="Proteomes" id="UP001302745"/>
    </source>
</evidence>
<evidence type="ECO:0000313" key="5">
    <source>
        <dbReference type="EMBL" id="KAK4151980.1"/>
    </source>
</evidence>
<protein>
    <submittedName>
        <fullName evidence="5">Ankyrin repeat-containing domain protein</fullName>
    </submittedName>
</protein>
<feature type="region of interest" description="Disordered" evidence="4">
    <location>
        <begin position="233"/>
        <end position="266"/>
    </location>
</feature>
<sequence>MNASSIIGRQDAFGRTPLHYAAHMKLTGAVALLVKKGAHLGLADNEGRTALHHLADPLHHYHTIEPVDGHVEEDEHLSTVLSGEIKGGGGGGVIDNIINHRDNAGSAALHMAARSASDAVVALLLRLGADPNLPENREGPEGAASMPPLHLAARRADWVRLGTYEPREYAAWSRRAARIKALLLGAGADTGMRDAQGRTAAEVEEATDRDLRRGRAEYLERLASRPLVDYGRGRGFGRGRGRGGFSAPPGDDRVHLSSGAGHGRGG</sequence>
<gene>
    <name evidence="5" type="ORF">C8A00DRAFT_35350</name>
</gene>
<reference evidence="5" key="1">
    <citation type="journal article" date="2023" name="Mol. Phylogenet. Evol.">
        <title>Genome-scale phylogeny and comparative genomics of the fungal order Sordariales.</title>
        <authorList>
            <person name="Hensen N."/>
            <person name="Bonometti L."/>
            <person name="Westerberg I."/>
            <person name="Brannstrom I.O."/>
            <person name="Guillou S."/>
            <person name="Cros-Aarteil S."/>
            <person name="Calhoun S."/>
            <person name="Haridas S."/>
            <person name="Kuo A."/>
            <person name="Mondo S."/>
            <person name="Pangilinan J."/>
            <person name="Riley R."/>
            <person name="LaButti K."/>
            <person name="Andreopoulos B."/>
            <person name="Lipzen A."/>
            <person name="Chen C."/>
            <person name="Yan M."/>
            <person name="Daum C."/>
            <person name="Ng V."/>
            <person name="Clum A."/>
            <person name="Steindorff A."/>
            <person name="Ohm R.A."/>
            <person name="Martin F."/>
            <person name="Silar P."/>
            <person name="Natvig D.O."/>
            <person name="Lalanne C."/>
            <person name="Gautier V."/>
            <person name="Ament-Velasquez S.L."/>
            <person name="Kruys A."/>
            <person name="Hutchinson M.I."/>
            <person name="Powell A.J."/>
            <person name="Barry K."/>
            <person name="Miller A.N."/>
            <person name="Grigoriev I.V."/>
            <person name="Debuchy R."/>
            <person name="Gladieux P."/>
            <person name="Hiltunen Thoren M."/>
            <person name="Johannesson H."/>
        </authorList>
    </citation>
    <scope>NUCLEOTIDE SEQUENCE</scope>
    <source>
        <strain evidence="5">CBS 538.74</strain>
    </source>
</reference>
<comment type="caution">
    <text evidence="5">The sequence shown here is derived from an EMBL/GenBank/DDBJ whole genome shotgun (WGS) entry which is preliminary data.</text>
</comment>
<dbReference type="PANTHER" id="PTHR24134:SF9">
    <property type="entry name" value="ANKYRIN REPEAT AND SOCS BOX PROTEIN 8"/>
    <property type="match status" value="1"/>
</dbReference>
<organism evidence="5 6">
    <name type="scientific">Chaetomidium leptoderma</name>
    <dbReference type="NCBI Taxonomy" id="669021"/>
    <lineage>
        <taxon>Eukaryota</taxon>
        <taxon>Fungi</taxon>
        <taxon>Dikarya</taxon>
        <taxon>Ascomycota</taxon>
        <taxon>Pezizomycotina</taxon>
        <taxon>Sordariomycetes</taxon>
        <taxon>Sordariomycetidae</taxon>
        <taxon>Sordariales</taxon>
        <taxon>Chaetomiaceae</taxon>
        <taxon>Chaetomidium</taxon>
    </lineage>
</organism>
<dbReference type="Proteomes" id="UP001302745">
    <property type="component" value="Unassembled WGS sequence"/>
</dbReference>
<feature type="repeat" description="ANK" evidence="3">
    <location>
        <begin position="104"/>
        <end position="136"/>
    </location>
</feature>
<accession>A0AAN6VKC1</accession>
<dbReference type="PANTHER" id="PTHR24134">
    <property type="entry name" value="ANKYRIN REPEAT-CONTAINING PROTEIN DDB_G0279043"/>
    <property type="match status" value="1"/>
</dbReference>
<evidence type="ECO:0000256" key="4">
    <source>
        <dbReference type="SAM" id="MobiDB-lite"/>
    </source>
</evidence>
<proteinExistence type="predicted"/>
<dbReference type="InterPro" id="IPR036770">
    <property type="entry name" value="Ankyrin_rpt-contain_sf"/>
</dbReference>
<dbReference type="Pfam" id="PF12796">
    <property type="entry name" value="Ank_2"/>
    <property type="match status" value="1"/>
</dbReference>
<dbReference type="PROSITE" id="PS50088">
    <property type="entry name" value="ANK_REPEAT"/>
    <property type="match status" value="2"/>
</dbReference>
<reference evidence="5" key="2">
    <citation type="submission" date="2023-05" db="EMBL/GenBank/DDBJ databases">
        <authorList>
            <consortium name="Lawrence Berkeley National Laboratory"/>
            <person name="Steindorff A."/>
            <person name="Hensen N."/>
            <person name="Bonometti L."/>
            <person name="Westerberg I."/>
            <person name="Brannstrom I.O."/>
            <person name="Guillou S."/>
            <person name="Cros-Aarteil S."/>
            <person name="Calhoun S."/>
            <person name="Haridas S."/>
            <person name="Kuo A."/>
            <person name="Mondo S."/>
            <person name="Pangilinan J."/>
            <person name="Riley R."/>
            <person name="Labutti K."/>
            <person name="Andreopoulos B."/>
            <person name="Lipzen A."/>
            <person name="Chen C."/>
            <person name="Yanf M."/>
            <person name="Daum C."/>
            <person name="Ng V."/>
            <person name="Clum A."/>
            <person name="Ohm R."/>
            <person name="Martin F."/>
            <person name="Silar P."/>
            <person name="Natvig D."/>
            <person name="Lalanne C."/>
            <person name="Gautier V."/>
            <person name="Ament-Velasquez S.L."/>
            <person name="Kruys A."/>
            <person name="Hutchinson M.I."/>
            <person name="Powell A.J."/>
            <person name="Barry K."/>
            <person name="Miller A.N."/>
            <person name="Grigoriev I.V."/>
            <person name="Debuchy R."/>
            <person name="Gladieux P."/>
            <person name="Thoren M.H."/>
            <person name="Johannesson H."/>
        </authorList>
    </citation>
    <scope>NUCLEOTIDE SEQUENCE</scope>
    <source>
        <strain evidence="5">CBS 538.74</strain>
    </source>
</reference>
<dbReference type="SUPFAM" id="SSF48403">
    <property type="entry name" value="Ankyrin repeat"/>
    <property type="match status" value="1"/>
</dbReference>
<evidence type="ECO:0000256" key="2">
    <source>
        <dbReference type="ARBA" id="ARBA00023043"/>
    </source>
</evidence>